<dbReference type="CDD" id="cd06171">
    <property type="entry name" value="Sigma70_r4"/>
    <property type="match status" value="1"/>
</dbReference>
<dbReference type="Pfam" id="PF08281">
    <property type="entry name" value="Sigma70_r4_2"/>
    <property type="match status" value="1"/>
</dbReference>
<reference evidence="9 10" key="1">
    <citation type="submission" date="2021-10" db="EMBL/GenBank/DDBJ databases">
        <title>Streptomyces gossypii sp. nov., isolated from soil collected from cotton field.</title>
        <authorList>
            <person name="Ge X."/>
            <person name="Chen X."/>
            <person name="Liu W."/>
        </authorList>
    </citation>
    <scope>NUCLEOTIDE SEQUENCE [LARGE SCALE GENOMIC DNA]</scope>
    <source>
        <strain evidence="9 10">N2-109</strain>
    </source>
</reference>
<evidence type="ECO:0000259" key="7">
    <source>
        <dbReference type="Pfam" id="PF04542"/>
    </source>
</evidence>
<dbReference type="SUPFAM" id="SSF54427">
    <property type="entry name" value="NTF2-like"/>
    <property type="match status" value="1"/>
</dbReference>
<evidence type="ECO:0000256" key="2">
    <source>
        <dbReference type="ARBA" id="ARBA00011344"/>
    </source>
</evidence>
<keyword evidence="3" id="KW-0805">Transcription regulation</keyword>
<evidence type="ECO:0000256" key="5">
    <source>
        <dbReference type="ARBA" id="ARBA00023163"/>
    </source>
</evidence>
<keyword evidence="5" id="KW-0804">Transcription</keyword>
<feature type="domain" description="RNA polymerase sigma-70 region 2" evidence="7">
    <location>
        <begin position="33"/>
        <end position="97"/>
    </location>
</feature>
<dbReference type="InterPro" id="IPR013324">
    <property type="entry name" value="RNA_pol_sigma_r3/r4-like"/>
</dbReference>
<dbReference type="Gene3D" id="1.10.1740.10">
    <property type="match status" value="1"/>
</dbReference>
<dbReference type="InterPro" id="IPR052704">
    <property type="entry name" value="ECF_Sigma-70_Domain"/>
</dbReference>
<dbReference type="InterPro" id="IPR013249">
    <property type="entry name" value="RNA_pol_sigma70_r4_t2"/>
</dbReference>
<dbReference type="PANTHER" id="PTHR30173:SF43">
    <property type="entry name" value="ECF RNA POLYMERASE SIGMA FACTOR SIGI-RELATED"/>
    <property type="match status" value="1"/>
</dbReference>
<dbReference type="InterPro" id="IPR032710">
    <property type="entry name" value="NTF2-like_dom_sf"/>
</dbReference>
<dbReference type="InterPro" id="IPR036388">
    <property type="entry name" value="WH-like_DNA-bd_sf"/>
</dbReference>
<sequence length="323" mass="35283">MRPGQRDPQGHGQQRQEQGRAEGYDQDALARAFEAYRPRLLRVAYSTTGSLTEAEDCVQESWLRLRRVPDPAAIHDLGAWLTRTVGRLALDALGSARARREQYVGTWLPEPLVEQPGTRGDLDPVEQITLDESVSMALLVVLEQLSPAERTAFLLHDIFGLSFPEVAEVVGRSPAAVRQLASRARRHVEDGQPRFPPSDGQQRELVAAFVTACRQGELDRLVTLLDPEVVCRGDGGGKVGALGYIERGALNVAKVLLAFSRQLPETPLMAVINGAPGLVIRGKDGRLSTVALTFDNGRITAVDVMRNPDKLGTLLDIESATRD</sequence>
<dbReference type="InterPro" id="IPR007627">
    <property type="entry name" value="RNA_pol_sigma70_r2"/>
</dbReference>
<keyword evidence="10" id="KW-1185">Reference proteome</keyword>
<dbReference type="SUPFAM" id="SSF88659">
    <property type="entry name" value="Sigma3 and sigma4 domains of RNA polymerase sigma factors"/>
    <property type="match status" value="1"/>
</dbReference>
<dbReference type="InterPro" id="IPR013325">
    <property type="entry name" value="RNA_pol_sigma_r2"/>
</dbReference>
<gene>
    <name evidence="9" type="primary">sigJ</name>
    <name evidence="9" type="ORF">LHJ74_22585</name>
</gene>
<dbReference type="RefSeq" id="WP_260219996.1">
    <property type="nucleotide sequence ID" value="NZ_JAJAGO010000011.1"/>
</dbReference>
<dbReference type="Proteomes" id="UP001156389">
    <property type="component" value="Unassembled WGS sequence"/>
</dbReference>
<evidence type="ECO:0000313" key="9">
    <source>
        <dbReference type="EMBL" id="MCT2592664.1"/>
    </source>
</evidence>
<dbReference type="EMBL" id="JAJAGO010000011">
    <property type="protein sequence ID" value="MCT2592664.1"/>
    <property type="molecule type" value="Genomic_DNA"/>
</dbReference>
<dbReference type="SUPFAM" id="SSF88946">
    <property type="entry name" value="Sigma2 domain of RNA polymerase sigma factors"/>
    <property type="match status" value="1"/>
</dbReference>
<dbReference type="PANTHER" id="PTHR30173">
    <property type="entry name" value="SIGMA 19 FACTOR"/>
    <property type="match status" value="1"/>
</dbReference>
<evidence type="ECO:0000313" key="10">
    <source>
        <dbReference type="Proteomes" id="UP001156389"/>
    </source>
</evidence>
<dbReference type="InterPro" id="IPR014284">
    <property type="entry name" value="RNA_pol_sigma-70_dom"/>
</dbReference>
<dbReference type="NCBIfam" id="NF007214">
    <property type="entry name" value="PRK09636.1"/>
    <property type="match status" value="1"/>
</dbReference>
<comment type="caution">
    <text evidence="9">The sequence shown here is derived from an EMBL/GenBank/DDBJ whole genome shotgun (WGS) entry which is preliminary data.</text>
</comment>
<dbReference type="Pfam" id="PF04542">
    <property type="entry name" value="Sigma70_r2"/>
    <property type="match status" value="1"/>
</dbReference>
<accession>A0ABT2JXN6</accession>
<evidence type="ECO:0000256" key="3">
    <source>
        <dbReference type="ARBA" id="ARBA00023015"/>
    </source>
</evidence>
<comment type="subunit">
    <text evidence="2">Interacts transiently with the RNA polymerase catalytic core formed by RpoA, RpoB, RpoC and RpoZ (2 alpha, 1 beta, 1 beta' and 1 omega subunit) to form the RNA polymerase holoenzyme that can initiate transcription.</text>
</comment>
<protein>
    <submittedName>
        <fullName evidence="9">RNA polymerase sigma factor SigJ</fullName>
    </submittedName>
</protein>
<evidence type="ECO:0000256" key="6">
    <source>
        <dbReference type="SAM" id="MobiDB-lite"/>
    </source>
</evidence>
<feature type="region of interest" description="Disordered" evidence="6">
    <location>
        <begin position="1"/>
        <end position="24"/>
    </location>
</feature>
<feature type="domain" description="RNA polymerase sigma factor 70 region 4 type 2" evidence="8">
    <location>
        <begin position="136"/>
        <end position="187"/>
    </location>
</feature>
<evidence type="ECO:0000256" key="4">
    <source>
        <dbReference type="ARBA" id="ARBA00023082"/>
    </source>
</evidence>
<evidence type="ECO:0000259" key="8">
    <source>
        <dbReference type="Pfam" id="PF08281"/>
    </source>
</evidence>
<keyword evidence="4" id="KW-0731">Sigma factor</keyword>
<organism evidence="9 10">
    <name type="scientific">Streptomyces gossypii</name>
    <dbReference type="NCBI Taxonomy" id="2883101"/>
    <lineage>
        <taxon>Bacteria</taxon>
        <taxon>Bacillati</taxon>
        <taxon>Actinomycetota</taxon>
        <taxon>Actinomycetes</taxon>
        <taxon>Kitasatosporales</taxon>
        <taxon>Streptomycetaceae</taxon>
        <taxon>Streptomyces</taxon>
    </lineage>
</organism>
<dbReference type="Gene3D" id="1.10.10.10">
    <property type="entry name" value="Winged helix-like DNA-binding domain superfamily/Winged helix DNA-binding domain"/>
    <property type="match status" value="1"/>
</dbReference>
<comment type="similarity">
    <text evidence="1">Belongs to the sigma-70 factor family. ECF subfamily.</text>
</comment>
<name>A0ABT2JXN6_9ACTN</name>
<evidence type="ECO:0000256" key="1">
    <source>
        <dbReference type="ARBA" id="ARBA00010641"/>
    </source>
</evidence>
<dbReference type="NCBIfam" id="TIGR02937">
    <property type="entry name" value="sigma70-ECF"/>
    <property type="match status" value="1"/>
</dbReference>
<proteinExistence type="inferred from homology"/>